<dbReference type="GO" id="GO:0005802">
    <property type="term" value="C:trans-Golgi network"/>
    <property type="evidence" value="ECO:0007669"/>
    <property type="project" value="TreeGrafter"/>
</dbReference>
<proteinExistence type="predicted"/>
<evidence type="ECO:0000256" key="1">
    <source>
        <dbReference type="ARBA" id="ARBA00023180"/>
    </source>
</evidence>
<dbReference type="PANTHER" id="PTHR15071:SF29">
    <property type="entry name" value="CATION-DEPENDENT MANNOSE-6-PHOSPHATE RECEPTOR"/>
    <property type="match status" value="1"/>
</dbReference>
<dbReference type="GeneTree" id="ENSGT00390000002109"/>
<evidence type="ECO:0000256" key="2">
    <source>
        <dbReference type="SAM" id="MobiDB-lite"/>
    </source>
</evidence>
<dbReference type="Pfam" id="PF02157">
    <property type="entry name" value="Man-6-P_recep"/>
    <property type="match status" value="1"/>
</dbReference>
<organism evidence="3 4">
    <name type="scientific">Tetraodon nigroviridis</name>
    <name type="common">Spotted green pufferfish</name>
    <name type="synonym">Chelonodon nigroviridis</name>
    <dbReference type="NCBI Taxonomy" id="99883"/>
    <lineage>
        <taxon>Eukaryota</taxon>
        <taxon>Metazoa</taxon>
        <taxon>Chordata</taxon>
        <taxon>Craniata</taxon>
        <taxon>Vertebrata</taxon>
        <taxon>Euteleostomi</taxon>
        <taxon>Actinopterygii</taxon>
        <taxon>Neopterygii</taxon>
        <taxon>Teleostei</taxon>
        <taxon>Neoteleostei</taxon>
        <taxon>Acanthomorphata</taxon>
        <taxon>Eupercaria</taxon>
        <taxon>Tetraodontiformes</taxon>
        <taxon>Tetradontoidea</taxon>
        <taxon>Tetraodontidae</taxon>
        <taxon>Tetraodon</taxon>
    </lineage>
</organism>
<reference evidence="4" key="1">
    <citation type="journal article" date="2004" name="Nature">
        <title>Genome duplication in the teleost fish Tetraodon nigroviridis reveals the early vertebrate proto-karyotype.</title>
        <authorList>
            <person name="Jaillon O."/>
            <person name="Aury J.-M."/>
            <person name="Brunet F."/>
            <person name="Petit J.-L."/>
            <person name="Stange-Thomann N."/>
            <person name="Mauceli E."/>
            <person name="Bouneau L."/>
            <person name="Fischer C."/>
            <person name="Ozouf-Costaz C."/>
            <person name="Bernot A."/>
            <person name="Nicaud S."/>
            <person name="Jaffe D."/>
            <person name="Fisher S."/>
            <person name="Lutfalla G."/>
            <person name="Dossat C."/>
            <person name="Segurens B."/>
            <person name="Dasilva C."/>
            <person name="Salanoubat M."/>
            <person name="Levy M."/>
            <person name="Boudet N."/>
            <person name="Castellano S."/>
            <person name="Anthouard V."/>
            <person name="Jubin C."/>
            <person name="Castelli V."/>
            <person name="Katinka M."/>
            <person name="Vacherie B."/>
            <person name="Biemont C."/>
            <person name="Skalli Z."/>
            <person name="Cattolico L."/>
            <person name="Poulain J."/>
            <person name="De Berardinis V."/>
            <person name="Cruaud C."/>
            <person name="Duprat S."/>
            <person name="Brottier P."/>
            <person name="Coutanceau J.-P."/>
            <person name="Gouzy J."/>
            <person name="Parra G."/>
            <person name="Lardier G."/>
            <person name="Chapple C."/>
            <person name="McKernan K.J."/>
            <person name="McEwan P."/>
            <person name="Bosak S."/>
            <person name="Kellis M."/>
            <person name="Volff J.-N."/>
            <person name="Guigo R."/>
            <person name="Zody M.C."/>
            <person name="Mesirov J."/>
            <person name="Lindblad-Toh K."/>
            <person name="Birren B."/>
            <person name="Nusbaum C."/>
            <person name="Kahn D."/>
            <person name="Robinson-Rechavi M."/>
            <person name="Laudet V."/>
            <person name="Schachter V."/>
            <person name="Quetier F."/>
            <person name="Saurin W."/>
            <person name="Scarpelli C."/>
            <person name="Wincker P."/>
            <person name="Lander E.S."/>
            <person name="Weissenbach J."/>
            <person name="Roest Crollius H."/>
        </authorList>
    </citation>
    <scope>NUCLEOTIDE SEQUENCE [LARGE SCALE GENOMIC DNA]</scope>
</reference>
<reference evidence="3" key="2">
    <citation type="submission" date="2025-08" db="UniProtKB">
        <authorList>
            <consortium name="Ensembl"/>
        </authorList>
    </citation>
    <scope>IDENTIFICATION</scope>
</reference>
<name>H3DLT1_TETNG</name>
<dbReference type="AlphaFoldDB" id="H3DLT1"/>
<keyword evidence="1" id="KW-0325">Glycoprotein</keyword>
<feature type="region of interest" description="Disordered" evidence="2">
    <location>
        <begin position="57"/>
        <end position="82"/>
    </location>
</feature>
<dbReference type="HOGENOM" id="CLU_2564503_0_0_1"/>
<evidence type="ECO:0000313" key="4">
    <source>
        <dbReference type="Proteomes" id="UP000007303"/>
    </source>
</evidence>
<dbReference type="STRING" id="99883.ENSTNIP00000021479"/>
<accession>H3DLT1</accession>
<dbReference type="PANTHER" id="PTHR15071">
    <property type="entry name" value="MANNOSE-6-PHOSPHATE RECEPTOR FAMILY MEMBER"/>
    <property type="match status" value="1"/>
</dbReference>
<keyword evidence="4" id="KW-1185">Reference proteome</keyword>
<dbReference type="InterPro" id="IPR028927">
    <property type="entry name" value="Man-6-P_rcpt"/>
</dbReference>
<sequence length="82" mass="9290">GFSLLTVYLIGGFLYQRLIVGAKGMEQFPNYAFWVEVGNLAADGCDFVCRSRNREEVPAYRGVSSEPSEEDQEERDDHLLPM</sequence>
<protein>
    <recommendedName>
        <fullName evidence="5">Mannose-6-phosphate receptor (cation dependent)</fullName>
    </recommendedName>
</protein>
<dbReference type="Proteomes" id="UP000007303">
    <property type="component" value="Unassembled WGS sequence"/>
</dbReference>
<dbReference type="Ensembl" id="ENSTNIT00000021714.1">
    <property type="protein sequence ID" value="ENSTNIP00000021479.1"/>
    <property type="gene ID" value="ENSTNIG00000018313.1"/>
</dbReference>
<evidence type="ECO:0000313" key="3">
    <source>
        <dbReference type="Ensembl" id="ENSTNIP00000021479.1"/>
    </source>
</evidence>
<reference evidence="3" key="3">
    <citation type="submission" date="2025-09" db="UniProtKB">
        <authorList>
            <consortium name="Ensembl"/>
        </authorList>
    </citation>
    <scope>IDENTIFICATION</scope>
</reference>
<dbReference type="InParanoid" id="H3DLT1"/>
<dbReference type="GO" id="GO:0006622">
    <property type="term" value="P:protein targeting to lysosome"/>
    <property type="evidence" value="ECO:0007669"/>
    <property type="project" value="TreeGrafter"/>
</dbReference>
<dbReference type="OMA" id="WICHHIH"/>
<evidence type="ECO:0008006" key="5">
    <source>
        <dbReference type="Google" id="ProtNLM"/>
    </source>
</evidence>